<dbReference type="InParanoid" id="A0A804MG64"/>
<reference evidence="2" key="1">
    <citation type="submission" date="2015-12" db="EMBL/GenBank/DDBJ databases">
        <title>Update maize B73 reference genome by single molecule sequencing technologies.</title>
        <authorList>
            <consortium name="Maize Genome Sequencing Project"/>
            <person name="Ware D."/>
        </authorList>
    </citation>
    <scope>NUCLEOTIDE SEQUENCE [LARGE SCALE GENOMIC DNA]</scope>
    <source>
        <strain evidence="2">cv. B73</strain>
    </source>
</reference>
<dbReference type="Gramene" id="Zm00001eb082950_T001">
    <property type="protein sequence ID" value="Zm00001eb082950_P001"/>
    <property type="gene ID" value="Zm00001eb082950"/>
</dbReference>
<organism evidence="1 2">
    <name type="scientific">Zea mays</name>
    <name type="common">Maize</name>
    <dbReference type="NCBI Taxonomy" id="4577"/>
    <lineage>
        <taxon>Eukaryota</taxon>
        <taxon>Viridiplantae</taxon>
        <taxon>Streptophyta</taxon>
        <taxon>Embryophyta</taxon>
        <taxon>Tracheophyta</taxon>
        <taxon>Spermatophyta</taxon>
        <taxon>Magnoliopsida</taxon>
        <taxon>Liliopsida</taxon>
        <taxon>Poales</taxon>
        <taxon>Poaceae</taxon>
        <taxon>PACMAD clade</taxon>
        <taxon>Panicoideae</taxon>
        <taxon>Andropogonodae</taxon>
        <taxon>Andropogoneae</taxon>
        <taxon>Tripsacinae</taxon>
        <taxon>Zea</taxon>
    </lineage>
</organism>
<sequence length="350" mass="38164">MEFLRAPSALSPDRRLQLVELLLASLHGARLFLLPPFTRDSLLCARGISPACRAVPAPPARRALDSMAAPWGFARSSARPAPSVLLLTTELSLQLLPLPLGSLLADALLDRAPCCARSCALRFARRRSQRRPCFSLVHAAASCSLPGVVRACPRAPPWRSCARVGPSLVSPMTRGFLREFCCVQLHLFPSSAACFSPLLVAPSCNSPCPHCSLLLLCLPSLQARRRSSPAAPLARLCAPRAPLPELTQIRQCLPQLDPCRAALRLTGVSPVRARSGRVRPCLFRRAWSLAPCARRCELVSHHCLVTETPTPTPSSMVTTSPNAFVAWSCVVWLVDLVRCRVRLFLMRIAQ</sequence>
<reference evidence="1" key="2">
    <citation type="submission" date="2019-07" db="EMBL/GenBank/DDBJ databases">
        <authorList>
            <person name="Seetharam A."/>
            <person name="Woodhouse M."/>
            <person name="Cannon E."/>
        </authorList>
    </citation>
    <scope>NUCLEOTIDE SEQUENCE [LARGE SCALE GENOMIC DNA]</scope>
    <source>
        <strain evidence="1">cv. B73</strain>
    </source>
</reference>
<name>A0A804MG64_MAIZE</name>
<reference evidence="1" key="3">
    <citation type="submission" date="2021-05" db="UniProtKB">
        <authorList>
            <consortium name="EnsemblPlants"/>
        </authorList>
    </citation>
    <scope>IDENTIFICATION</scope>
    <source>
        <strain evidence="1">cv. B73</strain>
    </source>
</reference>
<evidence type="ECO:0000313" key="1">
    <source>
        <dbReference type="EnsemblPlants" id="Zm00001eb082950_P001"/>
    </source>
</evidence>
<dbReference type="Proteomes" id="UP000007305">
    <property type="component" value="Chromosome 2"/>
</dbReference>
<keyword evidence="2" id="KW-1185">Reference proteome</keyword>
<evidence type="ECO:0000313" key="2">
    <source>
        <dbReference type="Proteomes" id="UP000007305"/>
    </source>
</evidence>
<protein>
    <submittedName>
        <fullName evidence="1">Uncharacterized protein</fullName>
    </submittedName>
</protein>
<dbReference type="EnsemblPlants" id="Zm00001eb082950_T001">
    <property type="protein sequence ID" value="Zm00001eb082950_P001"/>
    <property type="gene ID" value="Zm00001eb082950"/>
</dbReference>
<accession>A0A804MG64</accession>
<proteinExistence type="predicted"/>
<dbReference type="AlphaFoldDB" id="A0A804MG64"/>